<accession>A0AAQ4CU95</accession>
<gene>
    <name evidence="2" type="ORF">SACC_23930</name>
</gene>
<dbReference type="PANTHER" id="PTHR43032:SF4">
    <property type="entry name" value="OXIDOREDUCTASE MOLYBDOPTERIN-BINDING DOMAIN-CONTAINING PROTEIN"/>
    <property type="match status" value="1"/>
</dbReference>
<feature type="domain" description="Oxidoreductase molybdopterin-binding" evidence="1">
    <location>
        <begin position="59"/>
        <end position="206"/>
    </location>
</feature>
<name>A0AAQ4CU95_9CREN</name>
<dbReference type="RefSeq" id="WP_229569693.1">
    <property type="nucleotide sequence ID" value="NZ_AP025226.1"/>
</dbReference>
<evidence type="ECO:0000313" key="2">
    <source>
        <dbReference type="EMBL" id="BDB99376.1"/>
    </source>
</evidence>
<dbReference type="Pfam" id="PF00174">
    <property type="entry name" value="Oxidored_molyb"/>
    <property type="match status" value="1"/>
</dbReference>
<dbReference type="KEGG" id="scas:SACC_23930"/>
<organism evidence="2 3">
    <name type="scientific">Saccharolobus caldissimus</name>
    <dbReference type="NCBI Taxonomy" id="1702097"/>
    <lineage>
        <taxon>Archaea</taxon>
        <taxon>Thermoproteota</taxon>
        <taxon>Thermoprotei</taxon>
        <taxon>Sulfolobales</taxon>
        <taxon>Sulfolobaceae</taxon>
        <taxon>Saccharolobus</taxon>
    </lineage>
</organism>
<dbReference type="GeneID" id="68867116"/>
<protein>
    <submittedName>
        <fullName evidence="2">Oxidoreductase</fullName>
    </submittedName>
</protein>
<keyword evidence="3" id="KW-1185">Reference proteome</keyword>
<dbReference type="CDD" id="cd00321">
    <property type="entry name" value="SO_family_Moco"/>
    <property type="match status" value="1"/>
</dbReference>
<dbReference type="Gene3D" id="3.90.420.10">
    <property type="entry name" value="Oxidoreductase, molybdopterin-binding domain"/>
    <property type="match status" value="1"/>
</dbReference>
<dbReference type="EMBL" id="AP025226">
    <property type="protein sequence ID" value="BDB99376.1"/>
    <property type="molecule type" value="Genomic_DNA"/>
</dbReference>
<dbReference type="SUPFAM" id="SSF56524">
    <property type="entry name" value="Oxidoreductase molybdopterin-binding domain"/>
    <property type="match status" value="1"/>
</dbReference>
<dbReference type="InterPro" id="IPR000572">
    <property type="entry name" value="OxRdtase_Mopterin-bd_dom"/>
</dbReference>
<dbReference type="AlphaFoldDB" id="A0AAQ4CU95"/>
<dbReference type="InterPro" id="IPR036374">
    <property type="entry name" value="OxRdtase_Mopterin-bd_sf"/>
</dbReference>
<reference evidence="2 3" key="1">
    <citation type="journal article" date="2022" name="Microbiol. Resour. Announc.">
        <title>Complete Genome Sequence of the Hyperthermophilic and Acidophilic Archaeon Saccharolobus caldissimus Strain HS-3T.</title>
        <authorList>
            <person name="Sakai H.D."/>
            <person name="Kurosawa N."/>
        </authorList>
    </citation>
    <scope>NUCLEOTIDE SEQUENCE [LARGE SCALE GENOMIC DNA]</scope>
    <source>
        <strain evidence="2 3">JCM32116</strain>
    </source>
</reference>
<dbReference type="PANTHER" id="PTHR43032">
    <property type="entry name" value="PROTEIN-METHIONINE-SULFOXIDE REDUCTASE"/>
    <property type="match status" value="1"/>
</dbReference>
<evidence type="ECO:0000259" key="1">
    <source>
        <dbReference type="Pfam" id="PF00174"/>
    </source>
</evidence>
<sequence>MQRKDRRKETNFLESRRRFILLSILALGGAFTAKYFPSLFKEYSNGLTPIDEIYVVQIGGTPDINLDEWRLEITGEVENPLLLTYEDLIKMPVTQVVETLECVSDPTFLRANIIWTGIKLSYLLQQAKVKPTAVKLIFYGADGYVSDLPLKYLNDQMIVAYLLDGMQIPKVHGFPARVVIPGWWGYKHVKWVTKIEVSNDPNFLGYWESLGYPDVAIIPNYKPPELNNNG</sequence>
<evidence type="ECO:0000313" key="3">
    <source>
        <dbReference type="Proteomes" id="UP001319921"/>
    </source>
</evidence>
<dbReference type="Proteomes" id="UP001319921">
    <property type="component" value="Chromosome"/>
</dbReference>
<proteinExistence type="predicted"/>